<feature type="compositionally biased region" description="Low complexity" evidence="1">
    <location>
        <begin position="183"/>
        <end position="212"/>
    </location>
</feature>
<feature type="compositionally biased region" description="Polar residues" evidence="1">
    <location>
        <begin position="371"/>
        <end position="382"/>
    </location>
</feature>
<feature type="region of interest" description="Disordered" evidence="1">
    <location>
        <begin position="117"/>
        <end position="403"/>
    </location>
</feature>
<dbReference type="OrthoDB" id="10424518at2759"/>
<protein>
    <submittedName>
        <fullName evidence="2">Uncharacterized protein</fullName>
    </submittedName>
</protein>
<dbReference type="EMBL" id="PDUG01000006">
    <property type="protein sequence ID" value="PIC20360.1"/>
    <property type="molecule type" value="Genomic_DNA"/>
</dbReference>
<dbReference type="AlphaFoldDB" id="A0A2G5SZA6"/>
<feature type="compositionally biased region" description="Low complexity" evidence="1">
    <location>
        <begin position="317"/>
        <end position="328"/>
    </location>
</feature>
<feature type="compositionally biased region" description="Low complexity" evidence="1">
    <location>
        <begin position="126"/>
        <end position="138"/>
    </location>
</feature>
<accession>A0A2G5SZA6</accession>
<dbReference type="STRING" id="1611254.A0A2G5SZA6"/>
<sequence>MGRFERAKDGLSVKYIADEFETKTFVIPMATYEQMNKEFDKASEITQFLKGLPGIQVELPILHEFWRIKMVEFNEKNRIARQQYEREQARKIGSGECVPFIRSLQLAVQARNAQEAARRAAEERASAAPVTPSIAITPAPTPGPQTPRANVTPEAKAAITPKTEKRSAIRRSGGMSQPKRSFASTPVSTATTSSAPKTPKAVTPKPNATATPKTKKRPASGRAGSSPQPKRRTSSLAISNAGNPNTTPASSRKATVTPKTKRGMSKQINANSDSVKTTSATPQTPSRITATPKRKSSGRLRQSILNSDTVKTTPKQTPTRVSVTPRRTSGARPMRNVLVPSSNKTSAPTKTPTKAKVTPKTKKIAADEAAGSSSRPQRNVASSLKRKSIGETTPGSAKRRRLN</sequence>
<reference evidence="3" key="1">
    <citation type="submission" date="2017-10" db="EMBL/GenBank/DDBJ databases">
        <title>Rapid genome shrinkage in a self-fertile nematode reveals novel sperm competition proteins.</title>
        <authorList>
            <person name="Yin D."/>
            <person name="Schwarz E.M."/>
            <person name="Thomas C.G."/>
            <person name="Felde R.L."/>
            <person name="Korf I.F."/>
            <person name="Cutter A.D."/>
            <person name="Schartner C.M."/>
            <person name="Ralston E.J."/>
            <person name="Meyer B.J."/>
            <person name="Haag E.S."/>
        </authorList>
    </citation>
    <scope>NUCLEOTIDE SEQUENCE [LARGE SCALE GENOMIC DNA]</scope>
    <source>
        <strain evidence="3">JU1422</strain>
    </source>
</reference>
<keyword evidence="3" id="KW-1185">Reference proteome</keyword>
<evidence type="ECO:0000256" key="1">
    <source>
        <dbReference type="SAM" id="MobiDB-lite"/>
    </source>
</evidence>
<comment type="caution">
    <text evidence="2">The sequence shown here is derived from an EMBL/GenBank/DDBJ whole genome shotgun (WGS) entry which is preliminary data.</text>
</comment>
<dbReference type="Proteomes" id="UP000230233">
    <property type="component" value="Chromosome X"/>
</dbReference>
<feature type="compositionally biased region" description="Polar residues" evidence="1">
    <location>
        <begin position="299"/>
        <end position="316"/>
    </location>
</feature>
<evidence type="ECO:0000313" key="3">
    <source>
        <dbReference type="Proteomes" id="UP000230233"/>
    </source>
</evidence>
<feature type="compositionally biased region" description="Polar residues" evidence="1">
    <location>
        <begin position="223"/>
        <end position="258"/>
    </location>
</feature>
<organism evidence="2 3">
    <name type="scientific">Caenorhabditis nigoni</name>
    <dbReference type="NCBI Taxonomy" id="1611254"/>
    <lineage>
        <taxon>Eukaryota</taxon>
        <taxon>Metazoa</taxon>
        <taxon>Ecdysozoa</taxon>
        <taxon>Nematoda</taxon>
        <taxon>Chromadorea</taxon>
        <taxon>Rhabditida</taxon>
        <taxon>Rhabditina</taxon>
        <taxon>Rhabditomorpha</taxon>
        <taxon>Rhabditoidea</taxon>
        <taxon>Rhabditidae</taxon>
        <taxon>Peloderinae</taxon>
        <taxon>Caenorhabditis</taxon>
    </lineage>
</organism>
<evidence type="ECO:0000313" key="2">
    <source>
        <dbReference type="EMBL" id="PIC20360.1"/>
    </source>
</evidence>
<gene>
    <name evidence="2" type="primary">Cnig_chr_X.g25588</name>
    <name evidence="2" type="ORF">B9Z55_025588</name>
</gene>
<name>A0A2G5SZA6_9PELO</name>
<feature type="compositionally biased region" description="Polar residues" evidence="1">
    <location>
        <begin position="266"/>
        <end position="289"/>
    </location>
</feature>
<proteinExistence type="predicted"/>
<feature type="compositionally biased region" description="Low complexity" evidence="1">
    <location>
        <begin position="340"/>
        <end position="356"/>
    </location>
</feature>